<dbReference type="AlphaFoldDB" id="A0A023BVZ7"/>
<organism evidence="1 2">
    <name type="scientific">Aquimarina atlantica</name>
    <dbReference type="NCBI Taxonomy" id="1317122"/>
    <lineage>
        <taxon>Bacteria</taxon>
        <taxon>Pseudomonadati</taxon>
        <taxon>Bacteroidota</taxon>
        <taxon>Flavobacteriia</taxon>
        <taxon>Flavobacteriales</taxon>
        <taxon>Flavobacteriaceae</taxon>
        <taxon>Aquimarina</taxon>
    </lineage>
</organism>
<dbReference type="STRING" id="1317122.ATO12_14775"/>
<protein>
    <submittedName>
        <fullName evidence="1">Uncharacterized protein</fullName>
    </submittedName>
</protein>
<reference evidence="1 2" key="1">
    <citation type="submission" date="2014-04" db="EMBL/GenBank/DDBJ databases">
        <title>Aquimarina sp. 22II-S11-z7 Genome Sequencing.</title>
        <authorList>
            <person name="Lai Q."/>
        </authorList>
    </citation>
    <scope>NUCLEOTIDE SEQUENCE [LARGE SCALE GENOMIC DNA]</scope>
    <source>
        <strain evidence="1 2">22II-S11-z7</strain>
    </source>
</reference>
<keyword evidence="2" id="KW-1185">Reference proteome</keyword>
<gene>
    <name evidence="1" type="ORF">ATO12_14775</name>
</gene>
<dbReference type="EMBL" id="AQRA01000004">
    <property type="protein sequence ID" value="EZH74135.1"/>
    <property type="molecule type" value="Genomic_DNA"/>
</dbReference>
<sequence length="278" mass="31859">MRNLISILITVFTLCLSCKAQDQKPVISVLGMMHLHNPGADEVNMDLGNIHSDKRQAELKELIGLIAKFKPTKIAIESSLGDTLWSQTYYTKYLNGVLEKEISKKDKWRLSSETVQISYPLAKQMGHDKLYPIDTHTEFDTAPVIAYAEQNNQQVQLAEFKGLISSMKKDVESISKGSVLDIVRFANSEDFDKNYNQKFYLKHLVSFGKGDNYIGADVVAKWYFRNLKIFTNLNRIVTPNDRILVVYGAGHKDILVDLIKDRADWEYYDINTLLHFKE</sequence>
<dbReference type="eggNOG" id="ENOG5032SV6">
    <property type="taxonomic scope" value="Bacteria"/>
</dbReference>
<evidence type="ECO:0000313" key="2">
    <source>
        <dbReference type="Proteomes" id="UP000023541"/>
    </source>
</evidence>
<dbReference type="InterPro" id="IPR043749">
    <property type="entry name" value="DUF5694"/>
</dbReference>
<evidence type="ECO:0000313" key="1">
    <source>
        <dbReference type="EMBL" id="EZH74135.1"/>
    </source>
</evidence>
<dbReference type="Proteomes" id="UP000023541">
    <property type="component" value="Unassembled WGS sequence"/>
</dbReference>
<proteinExistence type="predicted"/>
<name>A0A023BVZ7_9FLAO</name>
<accession>A0A023BVZ7</accession>
<dbReference type="Pfam" id="PF18950">
    <property type="entry name" value="DUF5694"/>
    <property type="match status" value="1"/>
</dbReference>
<comment type="caution">
    <text evidence="1">The sequence shown here is derived from an EMBL/GenBank/DDBJ whole genome shotgun (WGS) entry which is preliminary data.</text>
</comment>